<sequence>MCRFHETTKNNYFIMKRYWLIYFALVGTVCSSKAQQWTTDYSVYAGVTFPRYFLSDISSGVSREASPTVNGQLAALVTVFPTKYVGVETGLSIVGLGAALEKSEFGSREVTQHTYWLQVPLSVVGKVPFNDSSHVFVKAGGYFGYGLYGKNYLSSSYDGSASRDFSFGDGGTQQSTDYGFSMGIGYQTKQGYAISFNYLAGIRNIAPARASYDQRNGAYSLSIGYRF</sequence>
<evidence type="ECO:0000313" key="3">
    <source>
        <dbReference type="Proteomes" id="UP000597338"/>
    </source>
</evidence>
<dbReference type="Gene3D" id="2.40.160.20">
    <property type="match status" value="1"/>
</dbReference>
<protein>
    <recommendedName>
        <fullName evidence="1">Outer membrane protein beta-barrel domain-containing protein</fullName>
    </recommendedName>
</protein>
<dbReference type="Proteomes" id="UP000597338">
    <property type="component" value="Unassembled WGS sequence"/>
</dbReference>
<dbReference type="Pfam" id="PF13568">
    <property type="entry name" value="OMP_b-brl_2"/>
    <property type="match status" value="1"/>
</dbReference>
<name>A0ABQ1LHG3_9SPHI</name>
<comment type="caution">
    <text evidence="2">The sequence shown here is derived from an EMBL/GenBank/DDBJ whole genome shotgun (WGS) entry which is preliminary data.</text>
</comment>
<accession>A0ABQ1LHG3</accession>
<proteinExistence type="predicted"/>
<evidence type="ECO:0000313" key="2">
    <source>
        <dbReference type="EMBL" id="GGC24209.1"/>
    </source>
</evidence>
<feature type="domain" description="Outer membrane protein beta-barrel" evidence="1">
    <location>
        <begin position="39"/>
        <end position="205"/>
    </location>
</feature>
<organism evidence="2 3">
    <name type="scientific">Parapedobacter defluvii</name>
    <dbReference type="NCBI Taxonomy" id="2045106"/>
    <lineage>
        <taxon>Bacteria</taxon>
        <taxon>Pseudomonadati</taxon>
        <taxon>Bacteroidota</taxon>
        <taxon>Sphingobacteriia</taxon>
        <taxon>Sphingobacteriales</taxon>
        <taxon>Sphingobacteriaceae</taxon>
        <taxon>Parapedobacter</taxon>
    </lineage>
</organism>
<gene>
    <name evidence="2" type="ORF">GCM10011386_15190</name>
</gene>
<evidence type="ECO:0000259" key="1">
    <source>
        <dbReference type="Pfam" id="PF13568"/>
    </source>
</evidence>
<dbReference type="InterPro" id="IPR025665">
    <property type="entry name" value="Beta-barrel_OMP_2"/>
</dbReference>
<reference evidence="3" key="1">
    <citation type="journal article" date="2019" name="Int. J. Syst. Evol. Microbiol.">
        <title>The Global Catalogue of Microorganisms (GCM) 10K type strain sequencing project: providing services to taxonomists for standard genome sequencing and annotation.</title>
        <authorList>
            <consortium name="The Broad Institute Genomics Platform"/>
            <consortium name="The Broad Institute Genome Sequencing Center for Infectious Disease"/>
            <person name="Wu L."/>
            <person name="Ma J."/>
        </authorList>
    </citation>
    <scope>NUCLEOTIDE SEQUENCE [LARGE SCALE GENOMIC DNA]</scope>
    <source>
        <strain evidence="3">CGMCC 1.15342</strain>
    </source>
</reference>
<keyword evidence="3" id="KW-1185">Reference proteome</keyword>
<dbReference type="EMBL" id="BMIK01000003">
    <property type="protein sequence ID" value="GGC24209.1"/>
    <property type="molecule type" value="Genomic_DNA"/>
</dbReference>